<comment type="caution">
    <text evidence="1">The sequence shown here is derived from an EMBL/GenBank/DDBJ whole genome shotgun (WGS) entry which is preliminary data.</text>
</comment>
<keyword evidence="2" id="KW-1185">Reference proteome</keyword>
<evidence type="ECO:0000313" key="2">
    <source>
        <dbReference type="Proteomes" id="UP000003688"/>
    </source>
</evidence>
<organism evidence="1 2">
    <name type="scientific">Pedosphaera parvula (strain Ellin514)</name>
    <dbReference type="NCBI Taxonomy" id="320771"/>
    <lineage>
        <taxon>Bacteria</taxon>
        <taxon>Pseudomonadati</taxon>
        <taxon>Verrucomicrobiota</taxon>
        <taxon>Pedosphaerae</taxon>
        <taxon>Pedosphaerales</taxon>
        <taxon>Pedosphaeraceae</taxon>
        <taxon>Pedosphaera</taxon>
    </lineage>
</organism>
<dbReference type="Proteomes" id="UP000003688">
    <property type="component" value="Unassembled WGS sequence"/>
</dbReference>
<gene>
    <name evidence="1" type="ORF">Cflav_PD3934</name>
</gene>
<evidence type="ECO:0000313" key="1">
    <source>
        <dbReference type="EMBL" id="EEF61217.1"/>
    </source>
</evidence>
<dbReference type="STRING" id="320771.Cflav_PD3934"/>
<protein>
    <submittedName>
        <fullName evidence="1">Uncharacterized protein</fullName>
    </submittedName>
</protein>
<dbReference type="EMBL" id="ABOX02000011">
    <property type="protein sequence ID" value="EEF61217.1"/>
    <property type="molecule type" value="Genomic_DNA"/>
</dbReference>
<accession>B9XG55</accession>
<sequence length="38" mass="4215">MRNQQLRVKMDSPDGPTSPGMWISFALWKEPGPSAGLK</sequence>
<reference evidence="1 2" key="1">
    <citation type="journal article" date="2011" name="J. Bacteriol.">
        <title>Genome sequence of 'Pedosphaera parvula' Ellin514, an aerobic Verrucomicrobial isolate from pasture soil.</title>
        <authorList>
            <person name="Kant R."/>
            <person name="van Passel M.W."/>
            <person name="Sangwan P."/>
            <person name="Palva A."/>
            <person name="Lucas S."/>
            <person name="Copeland A."/>
            <person name="Lapidus A."/>
            <person name="Glavina Del Rio T."/>
            <person name="Dalin E."/>
            <person name="Tice H."/>
            <person name="Bruce D."/>
            <person name="Goodwin L."/>
            <person name="Pitluck S."/>
            <person name="Chertkov O."/>
            <person name="Larimer F.W."/>
            <person name="Land M.L."/>
            <person name="Hauser L."/>
            <person name="Brettin T.S."/>
            <person name="Detter J.C."/>
            <person name="Han S."/>
            <person name="de Vos W.M."/>
            <person name="Janssen P.H."/>
            <person name="Smidt H."/>
        </authorList>
    </citation>
    <scope>NUCLEOTIDE SEQUENCE [LARGE SCALE GENOMIC DNA]</scope>
    <source>
        <strain evidence="1 2">Ellin514</strain>
    </source>
</reference>
<proteinExistence type="predicted"/>
<dbReference type="AlphaFoldDB" id="B9XG55"/>
<name>B9XG55_PEDPL</name>